<dbReference type="PANTHER" id="PTHR43685">
    <property type="entry name" value="GLYCOSYLTRANSFERASE"/>
    <property type="match status" value="1"/>
</dbReference>
<evidence type="ECO:0000259" key="1">
    <source>
        <dbReference type="Pfam" id="PF00535"/>
    </source>
</evidence>
<dbReference type="EMBL" id="CP024965">
    <property type="protein sequence ID" value="ATZ19008.1"/>
    <property type="molecule type" value="Genomic_DNA"/>
</dbReference>
<evidence type="ECO:0000313" key="2">
    <source>
        <dbReference type="EMBL" id="ATZ19008.1"/>
    </source>
</evidence>
<dbReference type="PANTHER" id="PTHR43685:SF2">
    <property type="entry name" value="GLYCOSYLTRANSFERASE 2-LIKE DOMAIN-CONTAINING PROTEIN"/>
    <property type="match status" value="1"/>
</dbReference>
<sequence>MLISFIILSAGREERIFKTINSLKRQSNLDYELIVINDDPYVEKESLDFLRDQFEQNDNMLLVFNNKSQGASTNWNTALQLAQGEYITFIKEGDILEPNFVETINKNLKSVQTKIDIIQYKQMWSGLHEGVTECFLEDSKIYNLGESKEVFAYINQNIYGKLFRLNYLKDFRITFRSSVRFDSLFLFKALGHARTFLQIPEVISSHRMGILKYSAFDLVNQWPHILNYYRRIGTYKELRDELNYAYTRELTYDFLSLVSKFENKQLYKKALKYVNSKMENKLEQFAKSNKSFLKSSDYKFVKYINEFESFIANELKHNK</sequence>
<name>A0A2K8P0P5_9MOLU</name>
<dbReference type="Pfam" id="PF00535">
    <property type="entry name" value="Glycos_transf_2"/>
    <property type="match status" value="1"/>
</dbReference>
<dbReference type="AlphaFoldDB" id="A0A2K8P0P5"/>
<protein>
    <submittedName>
        <fullName evidence="2">Glycosyltransferase</fullName>
    </submittedName>
</protein>
<proteinExistence type="predicted"/>
<accession>A0A2K8P0P5</accession>
<reference evidence="2 3" key="1">
    <citation type="submission" date="2017-11" db="EMBL/GenBank/DDBJ databases">
        <title>Genome sequence of Entomoplasma somnilux PYAN-1 (ATCC 49194).</title>
        <authorList>
            <person name="Lo W.-S."/>
            <person name="Gasparich G.E."/>
            <person name="Kuo C.-H."/>
        </authorList>
    </citation>
    <scope>NUCLEOTIDE SEQUENCE [LARGE SCALE GENOMIC DNA]</scope>
    <source>
        <strain evidence="2 3">PYAN-1</strain>
    </source>
</reference>
<dbReference type="SUPFAM" id="SSF53448">
    <property type="entry name" value="Nucleotide-diphospho-sugar transferases"/>
    <property type="match status" value="1"/>
</dbReference>
<dbReference type="InterPro" id="IPR029044">
    <property type="entry name" value="Nucleotide-diphossugar_trans"/>
</dbReference>
<dbReference type="Gene3D" id="3.90.550.10">
    <property type="entry name" value="Spore Coat Polysaccharide Biosynthesis Protein SpsA, Chain A"/>
    <property type="match status" value="1"/>
</dbReference>
<feature type="domain" description="Glycosyltransferase 2-like" evidence="1">
    <location>
        <begin position="4"/>
        <end position="109"/>
    </location>
</feature>
<gene>
    <name evidence="2" type="primary">cps</name>
    <name evidence="2" type="ORF">ESOMN_v1c06260</name>
</gene>
<dbReference type="RefSeq" id="WP_024863522.1">
    <property type="nucleotide sequence ID" value="NZ_CP024965.1"/>
</dbReference>
<organism evidence="2 3">
    <name type="scientific">Williamsoniiplasma somnilux</name>
    <dbReference type="NCBI Taxonomy" id="215578"/>
    <lineage>
        <taxon>Bacteria</taxon>
        <taxon>Bacillati</taxon>
        <taxon>Mycoplasmatota</taxon>
        <taxon>Mollicutes</taxon>
        <taxon>Entomoplasmatales</taxon>
        <taxon>Williamsoniiplasma</taxon>
    </lineage>
</organism>
<dbReference type="GO" id="GO:0016740">
    <property type="term" value="F:transferase activity"/>
    <property type="evidence" value="ECO:0007669"/>
    <property type="project" value="UniProtKB-KW"/>
</dbReference>
<dbReference type="CDD" id="cd00761">
    <property type="entry name" value="Glyco_tranf_GTA_type"/>
    <property type="match status" value="1"/>
</dbReference>
<dbReference type="Proteomes" id="UP000232230">
    <property type="component" value="Chromosome"/>
</dbReference>
<keyword evidence="3" id="KW-1185">Reference proteome</keyword>
<evidence type="ECO:0000313" key="3">
    <source>
        <dbReference type="Proteomes" id="UP000232230"/>
    </source>
</evidence>
<dbReference type="InterPro" id="IPR050834">
    <property type="entry name" value="Glycosyltransf_2"/>
</dbReference>
<dbReference type="InterPro" id="IPR001173">
    <property type="entry name" value="Glyco_trans_2-like"/>
</dbReference>
<keyword evidence="2" id="KW-0808">Transferase</keyword>
<dbReference type="KEGG" id="esx:ESOMN_v1c06260"/>